<keyword evidence="10" id="KW-0418">Kinase</keyword>
<reference evidence="24 25" key="1">
    <citation type="journal article" date="2023" name="G3 (Bethesda)">
        <title>A haplotype-resolved chromosome-scale genome for Quercus rubra L. provides insights into the genetics of adaptive traits for red oak species.</title>
        <authorList>
            <person name="Kapoor B."/>
            <person name="Jenkins J."/>
            <person name="Schmutz J."/>
            <person name="Zhebentyayeva T."/>
            <person name="Kuelheim C."/>
            <person name="Coggeshall M."/>
            <person name="Heim C."/>
            <person name="Lasky J.R."/>
            <person name="Leites L."/>
            <person name="Islam-Faridi N."/>
            <person name="Romero-Severson J."/>
            <person name="DeLeo V.L."/>
            <person name="Lucas S.M."/>
            <person name="Lazic D."/>
            <person name="Gailing O."/>
            <person name="Carlson J."/>
            <person name="Staton M."/>
        </authorList>
    </citation>
    <scope>NUCLEOTIDE SEQUENCE [LARGE SCALE GENOMIC DNA]</scope>
    <source>
        <strain evidence="24">Pseudo-F2</strain>
    </source>
</reference>
<evidence type="ECO:0000256" key="6">
    <source>
        <dbReference type="ARBA" id="ARBA00022692"/>
    </source>
</evidence>
<dbReference type="Proteomes" id="UP001324115">
    <property type="component" value="Unassembled WGS sequence"/>
</dbReference>
<accession>A0AAN7IRS2</accession>
<feature type="domain" description="Protein kinase" evidence="22">
    <location>
        <begin position="437"/>
        <end position="703"/>
    </location>
</feature>
<evidence type="ECO:0000256" key="5">
    <source>
        <dbReference type="ARBA" id="ARBA00022679"/>
    </source>
</evidence>
<organism evidence="24 25">
    <name type="scientific">Quercus rubra</name>
    <name type="common">Northern red oak</name>
    <name type="synonym">Quercus borealis</name>
    <dbReference type="NCBI Taxonomy" id="3512"/>
    <lineage>
        <taxon>Eukaryota</taxon>
        <taxon>Viridiplantae</taxon>
        <taxon>Streptophyta</taxon>
        <taxon>Embryophyta</taxon>
        <taxon>Tracheophyta</taxon>
        <taxon>Spermatophyta</taxon>
        <taxon>Magnoliopsida</taxon>
        <taxon>eudicotyledons</taxon>
        <taxon>Gunneridae</taxon>
        <taxon>Pentapetalae</taxon>
        <taxon>rosids</taxon>
        <taxon>fabids</taxon>
        <taxon>Fagales</taxon>
        <taxon>Fagaceae</taxon>
        <taxon>Quercus</taxon>
    </lineage>
</organism>
<dbReference type="GO" id="GO:0016020">
    <property type="term" value="C:membrane"/>
    <property type="evidence" value="ECO:0007669"/>
    <property type="project" value="UniProtKB-SubCell"/>
</dbReference>
<dbReference type="PROSITE" id="PS00107">
    <property type="entry name" value="PROTEIN_KINASE_ATP"/>
    <property type="match status" value="1"/>
</dbReference>
<comment type="subcellular location">
    <subcellularLocation>
        <location evidence="1">Membrane</location>
        <topology evidence="1">Single-pass type I membrane protein</topology>
    </subcellularLocation>
</comment>
<comment type="caution">
    <text evidence="24">The sequence shown here is derived from an EMBL/GenBank/DDBJ whole genome shotgun (WGS) entry which is preliminary data.</text>
</comment>
<evidence type="ECO:0000256" key="15">
    <source>
        <dbReference type="ARBA" id="ARBA00023170"/>
    </source>
</evidence>
<keyword evidence="11 19" id="KW-0067">ATP-binding</keyword>
<dbReference type="SUPFAM" id="SSF56112">
    <property type="entry name" value="Protein kinase-like (PK-like)"/>
    <property type="match status" value="1"/>
</dbReference>
<evidence type="ECO:0000313" key="24">
    <source>
        <dbReference type="EMBL" id="KAK4591683.1"/>
    </source>
</evidence>
<evidence type="ECO:0000256" key="20">
    <source>
        <dbReference type="SAM" id="Phobius"/>
    </source>
</evidence>
<dbReference type="Gene3D" id="2.90.10.10">
    <property type="entry name" value="Bulb-type lectin domain"/>
    <property type="match status" value="2"/>
</dbReference>
<keyword evidence="15" id="KW-0675">Receptor</keyword>
<dbReference type="PROSITE" id="PS00108">
    <property type="entry name" value="PROTEIN_KINASE_ST"/>
    <property type="match status" value="1"/>
</dbReference>
<evidence type="ECO:0000256" key="18">
    <source>
        <dbReference type="ARBA" id="ARBA00048679"/>
    </source>
</evidence>
<keyword evidence="6 20" id="KW-0812">Transmembrane</keyword>
<evidence type="ECO:0000259" key="22">
    <source>
        <dbReference type="PROSITE" id="PS50011"/>
    </source>
</evidence>
<evidence type="ECO:0000256" key="3">
    <source>
        <dbReference type="ARBA" id="ARBA00022527"/>
    </source>
</evidence>
<evidence type="ECO:0000256" key="9">
    <source>
        <dbReference type="ARBA" id="ARBA00022741"/>
    </source>
</evidence>
<feature type="transmembrane region" description="Helical" evidence="20">
    <location>
        <begin position="376"/>
        <end position="405"/>
    </location>
</feature>
<evidence type="ECO:0000256" key="19">
    <source>
        <dbReference type="PROSITE-ProRule" id="PRU10141"/>
    </source>
</evidence>
<dbReference type="PIRSF" id="PIRSF000641">
    <property type="entry name" value="SRK"/>
    <property type="match status" value="1"/>
</dbReference>
<keyword evidence="25" id="KW-1185">Reference proteome</keyword>
<dbReference type="InterPro" id="IPR000719">
    <property type="entry name" value="Prot_kinase_dom"/>
</dbReference>
<dbReference type="FunFam" id="3.30.200.20:FF:000059">
    <property type="entry name" value="S-receptor-like serine/threonine-protein kinase"/>
    <property type="match status" value="1"/>
</dbReference>
<dbReference type="InterPro" id="IPR001245">
    <property type="entry name" value="Ser-Thr/Tyr_kinase_cat_dom"/>
</dbReference>
<evidence type="ECO:0000313" key="25">
    <source>
        <dbReference type="Proteomes" id="UP001324115"/>
    </source>
</evidence>
<dbReference type="GO" id="GO:0004674">
    <property type="term" value="F:protein serine/threonine kinase activity"/>
    <property type="evidence" value="ECO:0007669"/>
    <property type="project" value="UniProtKB-KW"/>
</dbReference>
<evidence type="ECO:0000256" key="8">
    <source>
        <dbReference type="ARBA" id="ARBA00022734"/>
    </source>
</evidence>
<dbReference type="Gene3D" id="1.10.510.10">
    <property type="entry name" value="Transferase(Phosphotransferase) domain 1"/>
    <property type="match status" value="1"/>
</dbReference>
<dbReference type="InterPro" id="IPR051343">
    <property type="entry name" value="G-type_lectin_kinases/EP1-like"/>
</dbReference>
<evidence type="ECO:0000256" key="17">
    <source>
        <dbReference type="ARBA" id="ARBA00047899"/>
    </source>
</evidence>
<dbReference type="PROSITE" id="PS50011">
    <property type="entry name" value="PROTEIN_KINASE_DOM"/>
    <property type="match status" value="1"/>
</dbReference>
<evidence type="ECO:0000256" key="1">
    <source>
        <dbReference type="ARBA" id="ARBA00004479"/>
    </source>
</evidence>
<dbReference type="EMBL" id="JAXUIC010000004">
    <property type="protein sequence ID" value="KAK4591683.1"/>
    <property type="molecule type" value="Genomic_DNA"/>
</dbReference>
<evidence type="ECO:0000256" key="7">
    <source>
        <dbReference type="ARBA" id="ARBA00022729"/>
    </source>
</evidence>
<comment type="catalytic activity">
    <reaction evidence="18">
        <text>L-seryl-[protein] + ATP = O-phospho-L-seryl-[protein] + ADP + H(+)</text>
        <dbReference type="Rhea" id="RHEA:17989"/>
        <dbReference type="Rhea" id="RHEA-COMP:9863"/>
        <dbReference type="Rhea" id="RHEA-COMP:11604"/>
        <dbReference type="ChEBI" id="CHEBI:15378"/>
        <dbReference type="ChEBI" id="CHEBI:29999"/>
        <dbReference type="ChEBI" id="CHEBI:30616"/>
        <dbReference type="ChEBI" id="CHEBI:83421"/>
        <dbReference type="ChEBI" id="CHEBI:456216"/>
        <dbReference type="EC" id="2.7.11.1"/>
    </reaction>
</comment>
<evidence type="ECO:0000256" key="11">
    <source>
        <dbReference type="ARBA" id="ARBA00022840"/>
    </source>
</evidence>
<protein>
    <recommendedName>
        <fullName evidence="2">non-specific serine/threonine protein kinase</fullName>
        <ecNumber evidence="2">2.7.11.1</ecNumber>
    </recommendedName>
</protein>
<evidence type="ECO:0000256" key="4">
    <source>
        <dbReference type="ARBA" id="ARBA00022536"/>
    </source>
</evidence>
<evidence type="ECO:0000256" key="13">
    <source>
        <dbReference type="ARBA" id="ARBA00023136"/>
    </source>
</evidence>
<gene>
    <name evidence="24" type="ORF">RGQ29_016213</name>
</gene>
<dbReference type="SMART" id="SM00220">
    <property type="entry name" value="S_TKc"/>
    <property type="match status" value="1"/>
</dbReference>
<dbReference type="FunFam" id="1.10.510.10:FF:000237">
    <property type="entry name" value="G-type lectin S-receptor-like serine/threonine-protein kinase"/>
    <property type="match status" value="1"/>
</dbReference>
<keyword evidence="4" id="KW-0245">EGF-like domain</keyword>
<dbReference type="InterPro" id="IPR036426">
    <property type="entry name" value="Bulb-type_lectin_dom_sf"/>
</dbReference>
<feature type="signal peptide" evidence="21">
    <location>
        <begin position="1"/>
        <end position="29"/>
    </location>
</feature>
<dbReference type="EC" id="2.7.11.1" evidence="2"/>
<dbReference type="InterPro" id="IPR017441">
    <property type="entry name" value="Protein_kinase_ATP_BS"/>
</dbReference>
<evidence type="ECO:0000256" key="10">
    <source>
        <dbReference type="ARBA" id="ARBA00022777"/>
    </source>
</evidence>
<comment type="catalytic activity">
    <reaction evidence="17">
        <text>L-threonyl-[protein] + ATP = O-phospho-L-threonyl-[protein] + ADP + H(+)</text>
        <dbReference type="Rhea" id="RHEA:46608"/>
        <dbReference type="Rhea" id="RHEA-COMP:11060"/>
        <dbReference type="Rhea" id="RHEA-COMP:11605"/>
        <dbReference type="ChEBI" id="CHEBI:15378"/>
        <dbReference type="ChEBI" id="CHEBI:30013"/>
        <dbReference type="ChEBI" id="CHEBI:30616"/>
        <dbReference type="ChEBI" id="CHEBI:61977"/>
        <dbReference type="ChEBI" id="CHEBI:456216"/>
        <dbReference type="EC" id="2.7.11.1"/>
    </reaction>
</comment>
<dbReference type="InterPro" id="IPR008271">
    <property type="entry name" value="Ser/Thr_kinase_AS"/>
</dbReference>
<dbReference type="PROSITE" id="PS50927">
    <property type="entry name" value="BULB_LECTIN"/>
    <property type="match status" value="1"/>
</dbReference>
<dbReference type="CDD" id="cd14066">
    <property type="entry name" value="STKc_IRAK"/>
    <property type="match status" value="1"/>
</dbReference>
<dbReference type="PANTHER" id="PTHR47976">
    <property type="entry name" value="G-TYPE LECTIN S-RECEPTOR-LIKE SERINE/THREONINE-PROTEIN KINASE SD2-5"/>
    <property type="match status" value="1"/>
</dbReference>
<dbReference type="Pfam" id="PF08276">
    <property type="entry name" value="PAN_2"/>
    <property type="match status" value="1"/>
</dbReference>
<proteinExistence type="predicted"/>
<evidence type="ECO:0000256" key="12">
    <source>
        <dbReference type="ARBA" id="ARBA00022989"/>
    </source>
</evidence>
<keyword evidence="9 19" id="KW-0547">Nucleotide-binding</keyword>
<keyword evidence="12 20" id="KW-1133">Transmembrane helix</keyword>
<dbReference type="Pfam" id="PF07714">
    <property type="entry name" value="PK_Tyr_Ser-Thr"/>
    <property type="match status" value="1"/>
</dbReference>
<dbReference type="InterPro" id="IPR011009">
    <property type="entry name" value="Kinase-like_dom_sf"/>
</dbReference>
<dbReference type="InterPro" id="IPR024171">
    <property type="entry name" value="SRK-like_kinase"/>
</dbReference>
<dbReference type="PANTHER" id="PTHR47976:SF2">
    <property type="entry name" value="RECEPTOR-LIKE SERINE_THREONINE-PROTEIN KINASE"/>
    <property type="match status" value="1"/>
</dbReference>
<evidence type="ECO:0000256" key="16">
    <source>
        <dbReference type="ARBA" id="ARBA00023180"/>
    </source>
</evidence>
<keyword evidence="7 21" id="KW-0732">Signal</keyword>
<dbReference type="Gene3D" id="3.30.200.20">
    <property type="entry name" value="Phosphorylase Kinase, domain 1"/>
    <property type="match status" value="1"/>
</dbReference>
<keyword evidence="14" id="KW-1015">Disulfide bond</keyword>
<feature type="domain" description="Bulb-type lectin" evidence="23">
    <location>
        <begin position="44"/>
        <end position="161"/>
    </location>
</feature>
<evidence type="ECO:0000259" key="23">
    <source>
        <dbReference type="PROSITE" id="PS50927"/>
    </source>
</evidence>
<keyword evidence="13 20" id="KW-0472">Membrane</keyword>
<dbReference type="AlphaFoldDB" id="A0AAN7IRS2"/>
<dbReference type="InterPro" id="IPR003609">
    <property type="entry name" value="Pan_app"/>
</dbReference>
<dbReference type="GO" id="GO:0030246">
    <property type="term" value="F:carbohydrate binding"/>
    <property type="evidence" value="ECO:0007669"/>
    <property type="project" value="UniProtKB-KW"/>
</dbReference>
<dbReference type="InterPro" id="IPR001480">
    <property type="entry name" value="Bulb-type_lectin_dom"/>
</dbReference>
<dbReference type="SUPFAM" id="SSF51110">
    <property type="entry name" value="alpha-D-mannose-specific plant lectins"/>
    <property type="match status" value="1"/>
</dbReference>
<evidence type="ECO:0000256" key="14">
    <source>
        <dbReference type="ARBA" id="ARBA00023157"/>
    </source>
</evidence>
<keyword evidence="5" id="KW-0808">Transferase</keyword>
<feature type="binding site" evidence="19">
    <location>
        <position position="468"/>
    </location>
    <ligand>
        <name>ATP</name>
        <dbReference type="ChEBI" id="CHEBI:30616"/>
    </ligand>
</feature>
<name>A0AAN7IRS2_QUERU</name>
<keyword evidence="8" id="KW-0430">Lectin</keyword>
<sequence length="714" mass="80785">MAMVTSTLHHCCFLFLLLLLLPLVPTVFTYTKDDWNILLNSPASVTDQDINPLFTSRLGEFSFGFRHFQINEKESQLLLAVWFTETKDQTIVWSANGNEPAPQGSTLTQNSSSAFVLNDLNGKELWKAPGNGSKSSCAAILDNGNLPTDTILPGPILYMNTTLRSHQSITNYSYGRFQLSLQLDGNLVLYSINMPSEVLNHAYFATMTMFWESQLIFTEAGYMYVQDANNSTNIFNLTQEDPGSKDSFYHMARIDYDGVFRIYKHLRQQDTNASSGGGTFCSCPYGFSQLNPYEDWAGCKPDFPLPNCDNGWEENKGQVSFVRLTIMDWPFTDYSLVQGANETECKQQCLDDCMCVVAITKKQVVIVGRMKKSQSVVVVLALLLGSSAFLNILFFIASIVAIIYLHHKKLNSPWNIDRTLATNVRSYTYKELEQATRGFKQIVGKGAFGTVYKGVLPSDSKRFVAVKKLGKVVEEGEKEFKTEVSVIGQTHHKNLVRLLGYCDEGQHRLLVYEYMSNGSLANFLFGLSRPHWNQRVQIAFGIARGLMYLHEECNTQIIHCDIKPQNILLDEYFTPRIADFGLAKLLLAEQTQAARTGIRGMIGYFAPEWFRKASISIKVDVYSFGVMLLEIISEEALIDWAYECYKDKKLDKLVENDEEASNDMKRLERFVIVAIWCIQEDPSLRPSMKKITQMLEGVIEVFVPPSPSLQFCIP</sequence>
<feature type="chain" id="PRO_5042903611" description="non-specific serine/threonine protein kinase" evidence="21">
    <location>
        <begin position="30"/>
        <end position="714"/>
    </location>
</feature>
<evidence type="ECO:0000256" key="21">
    <source>
        <dbReference type="SAM" id="SignalP"/>
    </source>
</evidence>
<keyword evidence="16" id="KW-0325">Glycoprotein</keyword>
<evidence type="ECO:0000256" key="2">
    <source>
        <dbReference type="ARBA" id="ARBA00012513"/>
    </source>
</evidence>
<keyword evidence="3" id="KW-0723">Serine/threonine-protein kinase</keyword>
<dbReference type="GO" id="GO:0005524">
    <property type="term" value="F:ATP binding"/>
    <property type="evidence" value="ECO:0007669"/>
    <property type="project" value="UniProtKB-UniRule"/>
</dbReference>